<gene>
    <name evidence="6" type="ORF">VV02_25040</name>
</gene>
<keyword evidence="7" id="KW-1185">Reference proteome</keyword>
<dbReference type="PROSITE" id="PS51318">
    <property type="entry name" value="TAT"/>
    <property type="match status" value="1"/>
</dbReference>
<feature type="domain" description="Fe/B12 periplasmic-binding" evidence="5">
    <location>
        <begin position="67"/>
        <end position="340"/>
    </location>
</feature>
<dbReference type="InterPro" id="IPR006311">
    <property type="entry name" value="TAT_signal"/>
</dbReference>
<accession>A0A0K1JP35</accession>
<dbReference type="PROSITE" id="PS50983">
    <property type="entry name" value="FE_B12_PBP"/>
    <property type="match status" value="1"/>
</dbReference>
<dbReference type="InterPro" id="IPR002491">
    <property type="entry name" value="ABC_transptr_periplasmic_BD"/>
</dbReference>
<dbReference type="Pfam" id="PF01497">
    <property type="entry name" value="Peripla_BP_2"/>
    <property type="match status" value="1"/>
</dbReference>
<evidence type="ECO:0000256" key="1">
    <source>
        <dbReference type="ARBA" id="ARBA00004196"/>
    </source>
</evidence>
<dbReference type="PANTHER" id="PTHR30532">
    <property type="entry name" value="IRON III DICITRATE-BINDING PERIPLASMIC PROTEIN"/>
    <property type="match status" value="1"/>
</dbReference>
<dbReference type="GO" id="GO:1901678">
    <property type="term" value="P:iron coordination entity transport"/>
    <property type="evidence" value="ECO:0007669"/>
    <property type="project" value="UniProtKB-ARBA"/>
</dbReference>
<protein>
    <recommendedName>
        <fullName evidence="5">Fe/B12 periplasmic-binding domain-containing protein</fullName>
    </recommendedName>
</protein>
<dbReference type="PROSITE" id="PS51257">
    <property type="entry name" value="PROKAR_LIPOPROTEIN"/>
    <property type="match status" value="1"/>
</dbReference>
<keyword evidence="3" id="KW-0813">Transport</keyword>
<dbReference type="OrthoDB" id="1846031at2"/>
<name>A0A0K1JP35_9MICO</name>
<organism evidence="6 7">
    <name type="scientific">Luteipulveratus mongoliensis</name>
    <dbReference type="NCBI Taxonomy" id="571913"/>
    <lineage>
        <taxon>Bacteria</taxon>
        <taxon>Bacillati</taxon>
        <taxon>Actinomycetota</taxon>
        <taxon>Actinomycetes</taxon>
        <taxon>Micrococcales</taxon>
        <taxon>Dermacoccaceae</taxon>
        <taxon>Luteipulveratus</taxon>
    </lineage>
</organism>
<dbReference type="Gene3D" id="3.40.50.1980">
    <property type="entry name" value="Nitrogenase molybdenum iron protein domain"/>
    <property type="match status" value="2"/>
</dbReference>
<comment type="subcellular location">
    <subcellularLocation>
        <location evidence="1">Cell envelope</location>
    </subcellularLocation>
</comment>
<evidence type="ECO:0000256" key="2">
    <source>
        <dbReference type="ARBA" id="ARBA00008814"/>
    </source>
</evidence>
<dbReference type="STRING" id="571913.VV02_25040"/>
<evidence type="ECO:0000259" key="5">
    <source>
        <dbReference type="PROSITE" id="PS50983"/>
    </source>
</evidence>
<comment type="similarity">
    <text evidence="2">Belongs to the bacterial solute-binding protein 8 family.</text>
</comment>
<dbReference type="RefSeq" id="WP_052596065.1">
    <property type="nucleotide sequence ID" value="NZ_CP011112.1"/>
</dbReference>
<keyword evidence="4" id="KW-0732">Signal</keyword>
<dbReference type="SUPFAM" id="SSF53807">
    <property type="entry name" value="Helical backbone' metal receptor"/>
    <property type="match status" value="1"/>
</dbReference>
<dbReference type="InterPro" id="IPR051313">
    <property type="entry name" value="Bact_iron-sidero_bind"/>
</dbReference>
<reference evidence="6 7" key="1">
    <citation type="submission" date="2015-03" db="EMBL/GenBank/DDBJ databases">
        <title>Luteipulveratus halotolerans sp. nov., a novel actinobacterium (Dermacoccaceae) from Sarawak, Malaysia.</title>
        <authorList>
            <person name="Juboi H."/>
            <person name="Basik A."/>
            <person name="Shamsul S.S."/>
            <person name="Arnold P."/>
            <person name="Schmitt E.K."/>
            <person name="Sanglier J.-J."/>
            <person name="Yeo T."/>
        </authorList>
    </citation>
    <scope>NUCLEOTIDE SEQUENCE [LARGE SCALE GENOMIC DNA]</scope>
    <source>
        <strain evidence="6 7">MN07-A0370</strain>
    </source>
</reference>
<evidence type="ECO:0000313" key="7">
    <source>
        <dbReference type="Proteomes" id="UP000066480"/>
    </source>
</evidence>
<evidence type="ECO:0000256" key="4">
    <source>
        <dbReference type="ARBA" id="ARBA00022729"/>
    </source>
</evidence>
<dbReference type="EMBL" id="CP011112">
    <property type="protein sequence ID" value="AKU18348.1"/>
    <property type="molecule type" value="Genomic_DNA"/>
</dbReference>
<evidence type="ECO:0000313" key="6">
    <source>
        <dbReference type="EMBL" id="AKU18348.1"/>
    </source>
</evidence>
<dbReference type="Proteomes" id="UP000066480">
    <property type="component" value="Chromosome"/>
</dbReference>
<dbReference type="GO" id="GO:0030288">
    <property type="term" value="C:outer membrane-bounded periplasmic space"/>
    <property type="evidence" value="ECO:0007669"/>
    <property type="project" value="TreeGrafter"/>
</dbReference>
<dbReference type="KEGG" id="lmoi:VV02_25040"/>
<dbReference type="AlphaFoldDB" id="A0A0K1JP35"/>
<sequence length="357" mass="38017">METTRRTFLLSASALSVGGLLSACRATDEGTSGPSSQAAATATEAKAFPVTIKHKFGSTTLTKAPTRVVCVGLVEQDMLLALGIVPVAVTEWLKAAPHEIYPWVQSKLGSATPPVVLPSADGIAVEKIAALKPDLIIGQYAGVTAAEYDKLSKIAPTVAQPKEYVDYGVPWDVNARNVGLAVGQPARAEQLIRAVRTRFASERASHPQFAGKSAAVVTAYDGIYIYGPQDPRSQVLKELGFSFPEKFKTIGGSKEFGGTISTERTRELELDAIVWLDDAAKVDKTTGGLWKQTRTQREGRAIYVPYEEKQGTPAATYASALTIVTPLSLPYLLDTYVPQLAAAVDGKTSTPVPAPRG</sequence>
<dbReference type="PANTHER" id="PTHR30532:SF24">
    <property type="entry name" value="FERRIC ENTEROBACTIN-BINDING PERIPLASMIC PROTEIN FEPB"/>
    <property type="match status" value="1"/>
</dbReference>
<proteinExistence type="inferred from homology"/>
<dbReference type="CDD" id="cd01146">
    <property type="entry name" value="FhuD"/>
    <property type="match status" value="1"/>
</dbReference>
<evidence type="ECO:0000256" key="3">
    <source>
        <dbReference type="ARBA" id="ARBA00022448"/>
    </source>
</evidence>